<accession>A0A9P5VNM6</accession>
<dbReference type="AlphaFoldDB" id="A0A9P5VNM6"/>
<dbReference type="InterPro" id="IPR007657">
    <property type="entry name" value="Glycosyltransferase_61"/>
</dbReference>
<protein>
    <submittedName>
        <fullName evidence="2">Uncharacterized protein</fullName>
    </submittedName>
</protein>
<name>A0A9P5VNM6_9FUNG</name>
<dbReference type="GO" id="GO:0016757">
    <property type="term" value="F:glycosyltransferase activity"/>
    <property type="evidence" value="ECO:0007669"/>
    <property type="project" value="InterPro"/>
</dbReference>
<keyword evidence="3" id="KW-1185">Reference proteome</keyword>
<organism evidence="2 3">
    <name type="scientific">Podila minutissima</name>
    <dbReference type="NCBI Taxonomy" id="64525"/>
    <lineage>
        <taxon>Eukaryota</taxon>
        <taxon>Fungi</taxon>
        <taxon>Fungi incertae sedis</taxon>
        <taxon>Mucoromycota</taxon>
        <taxon>Mortierellomycotina</taxon>
        <taxon>Mortierellomycetes</taxon>
        <taxon>Mortierellales</taxon>
        <taxon>Mortierellaceae</taxon>
        <taxon>Podila</taxon>
    </lineage>
</organism>
<gene>
    <name evidence="2" type="ORF">BG006_001786</name>
</gene>
<sequence>MHQFLTANGVLGRTGRSRPSLPDHLEMPLPAKWTELSHSTWTCTEELEEQEVDRALVALHNFSGSEARAKLEAEKASIKRRKQCIVKNMCVDGNGAFILSSGDNKNLPKINMISADKTADTYWQPRVKSVRGGIKAHYVDEVLFVRGLYSPFHLSHYLYNSVLPLMSTMKRYNGTDRSWVLREGNAHDGFYDTKHLGHWEIQELFKQDDIIQSMTGKRTRKIYSRELVLDRDELTTGFQTLPPMDAPICFREAVVGTGSQCGQAYCERNIPTSIYNEFSEKMARNVWPTREAWIHTANVGNRRFLLQKASKEDMTIDRIYTQGPKDTFKQVAPSEEQMLSNDGSPMNCILNTKYFNFENPANVSGPRTEASERIGMANPDGLLGDTPKRIVVALVQRESSRTVVNLEKLQDELVAKGFRVKYITFDHGCGLPATAYLLRDVDFMVTPHGNAIGTSLFMPRRPHSTVLSIDNTLYDEPWFMWTTSAVGTRFLQHENGPHRPDLDPKVYPIARNMKAALYTLGYSNLKLNRGRNAHSMVDVHDPDDELLILTGGDLEAIQRVKSKHASDLDKVNNFLADYWKEAPRYLDVAKVIKMAEQIEQDSIKDADKTFVQLCLENRCCGNYCEQVGPNESVFLRNVVGNHAAHGMLTAPGDWGKYRGPDGVARLKTADELAKEYIPGEQLKSWKMEL</sequence>
<evidence type="ECO:0000313" key="2">
    <source>
        <dbReference type="EMBL" id="KAF9334656.1"/>
    </source>
</evidence>
<feature type="region of interest" description="Disordered" evidence="1">
    <location>
        <begin position="1"/>
        <end position="24"/>
    </location>
</feature>
<dbReference type="EMBL" id="JAAAUY010000137">
    <property type="protein sequence ID" value="KAF9334656.1"/>
    <property type="molecule type" value="Genomic_DNA"/>
</dbReference>
<reference evidence="2" key="1">
    <citation type="journal article" date="2020" name="Fungal Divers.">
        <title>Resolving the Mortierellaceae phylogeny through synthesis of multi-gene phylogenetics and phylogenomics.</title>
        <authorList>
            <person name="Vandepol N."/>
            <person name="Liber J."/>
            <person name="Desiro A."/>
            <person name="Na H."/>
            <person name="Kennedy M."/>
            <person name="Barry K."/>
            <person name="Grigoriev I.V."/>
            <person name="Miller A.N."/>
            <person name="O'Donnell K."/>
            <person name="Stajich J.E."/>
            <person name="Bonito G."/>
        </authorList>
    </citation>
    <scope>NUCLEOTIDE SEQUENCE</scope>
    <source>
        <strain evidence="2">NVP1</strain>
    </source>
</reference>
<comment type="caution">
    <text evidence="2">The sequence shown here is derived from an EMBL/GenBank/DDBJ whole genome shotgun (WGS) entry which is preliminary data.</text>
</comment>
<dbReference type="PANTHER" id="PTHR20961">
    <property type="entry name" value="GLYCOSYLTRANSFERASE"/>
    <property type="match status" value="1"/>
</dbReference>
<dbReference type="Proteomes" id="UP000696485">
    <property type="component" value="Unassembled WGS sequence"/>
</dbReference>
<dbReference type="PANTHER" id="PTHR20961:SF38">
    <property type="entry name" value="PROTEIN O-LINKED-MANNOSE BETA-1,4-N-ACETYLGLUCOSAMINYLTRANSFERASE 2"/>
    <property type="match status" value="1"/>
</dbReference>
<evidence type="ECO:0000313" key="3">
    <source>
        <dbReference type="Proteomes" id="UP000696485"/>
    </source>
</evidence>
<proteinExistence type="predicted"/>
<evidence type="ECO:0000256" key="1">
    <source>
        <dbReference type="SAM" id="MobiDB-lite"/>
    </source>
</evidence>